<dbReference type="OrthoDB" id="4712828at2"/>
<keyword evidence="2" id="KW-0808">Transferase</keyword>
<dbReference type="SUPFAM" id="SSF55729">
    <property type="entry name" value="Acyl-CoA N-acyltransferases (Nat)"/>
    <property type="match status" value="1"/>
</dbReference>
<dbReference type="InterPro" id="IPR000182">
    <property type="entry name" value="GNAT_dom"/>
</dbReference>
<sequence length="268" mass="28387">MTVPVGLAEQTEIAAYVDFVAGAPEPLRKKLGISSRRVGDVQALVLREDPSGFFNRAGGFESVSVGTLTEVCDFFRAGGLSAGAFAIAPSLLPADWATTAAQLNLTESTRFAKLACTLDTAPASVDSDLRIARVEAEQAEQFATVMMNTFGFTTPAMIDLTASCVGRENWQQYAAWDNDELVAVGSIFVNGACADMFGGATTPAARGRGAQSALLAARLSGARDAGCRWVVAETGAEGPGEHNTSLHNMLRAGFTHLYDRVTWRWTAV</sequence>
<protein>
    <submittedName>
        <fullName evidence="2">GNAT family N-acetyltransferase</fullName>
    </submittedName>
</protein>
<keyword evidence="3" id="KW-1185">Reference proteome</keyword>
<dbReference type="EMBL" id="SZPZ01000002">
    <property type="protein sequence ID" value="TKK80342.1"/>
    <property type="molecule type" value="Genomic_DNA"/>
</dbReference>
<reference evidence="2 3" key="1">
    <citation type="submission" date="2019-04" db="EMBL/GenBank/DDBJ databases">
        <title>Kribbella sp. NEAU-THZ 27 nov., a novel actinomycete isolated from soil.</title>
        <authorList>
            <person name="Duan L."/>
        </authorList>
    </citation>
    <scope>NUCLEOTIDE SEQUENCE [LARGE SCALE GENOMIC DNA]</scope>
    <source>
        <strain evidence="3">NEAU-THZ27</strain>
    </source>
</reference>
<gene>
    <name evidence="2" type="ORF">FDA38_18675</name>
</gene>
<dbReference type="CDD" id="cd04301">
    <property type="entry name" value="NAT_SF"/>
    <property type="match status" value="1"/>
</dbReference>
<evidence type="ECO:0000259" key="1">
    <source>
        <dbReference type="PROSITE" id="PS51186"/>
    </source>
</evidence>
<accession>A0A4U3LX13</accession>
<dbReference type="AlphaFoldDB" id="A0A4U3LX13"/>
<comment type="caution">
    <text evidence="2">The sequence shown here is derived from an EMBL/GenBank/DDBJ whole genome shotgun (WGS) entry which is preliminary data.</text>
</comment>
<proteinExistence type="predicted"/>
<dbReference type="Proteomes" id="UP000305836">
    <property type="component" value="Unassembled WGS sequence"/>
</dbReference>
<dbReference type="Pfam" id="PF00583">
    <property type="entry name" value="Acetyltransf_1"/>
    <property type="match status" value="1"/>
</dbReference>
<feature type="domain" description="N-acetyltransferase" evidence="1">
    <location>
        <begin position="129"/>
        <end position="268"/>
    </location>
</feature>
<evidence type="ECO:0000313" key="2">
    <source>
        <dbReference type="EMBL" id="TKK80342.1"/>
    </source>
</evidence>
<dbReference type="PROSITE" id="PS51186">
    <property type="entry name" value="GNAT"/>
    <property type="match status" value="1"/>
</dbReference>
<name>A0A4U3LX13_9ACTN</name>
<dbReference type="RefSeq" id="WP_137255278.1">
    <property type="nucleotide sequence ID" value="NZ_JBHSPQ010000001.1"/>
</dbReference>
<dbReference type="InterPro" id="IPR016181">
    <property type="entry name" value="Acyl_CoA_acyltransferase"/>
</dbReference>
<organism evidence="2 3">
    <name type="scientific">Kribbella jiaozuonensis</name>
    <dbReference type="NCBI Taxonomy" id="2575441"/>
    <lineage>
        <taxon>Bacteria</taxon>
        <taxon>Bacillati</taxon>
        <taxon>Actinomycetota</taxon>
        <taxon>Actinomycetes</taxon>
        <taxon>Propionibacteriales</taxon>
        <taxon>Kribbellaceae</taxon>
        <taxon>Kribbella</taxon>
    </lineage>
</organism>
<dbReference type="GO" id="GO:0016747">
    <property type="term" value="F:acyltransferase activity, transferring groups other than amino-acyl groups"/>
    <property type="evidence" value="ECO:0007669"/>
    <property type="project" value="InterPro"/>
</dbReference>
<evidence type="ECO:0000313" key="3">
    <source>
        <dbReference type="Proteomes" id="UP000305836"/>
    </source>
</evidence>
<dbReference type="Gene3D" id="3.40.630.30">
    <property type="match status" value="1"/>
</dbReference>